<dbReference type="PROSITE" id="PS50141">
    <property type="entry name" value="A_DEAMIN_EDITASE"/>
    <property type="match status" value="1"/>
</dbReference>
<evidence type="ECO:0000313" key="14">
    <source>
        <dbReference type="EMBL" id="GAU92438.1"/>
    </source>
</evidence>
<evidence type="ECO:0000313" key="15">
    <source>
        <dbReference type="Proteomes" id="UP000186922"/>
    </source>
</evidence>
<dbReference type="PANTHER" id="PTHR46516">
    <property type="entry name" value="TRNA-SPECIFIC ADENOSINE DEAMINASE 1"/>
    <property type="match status" value="1"/>
</dbReference>
<comment type="function">
    <text evidence="6">Specifically deaminates adenosine-37 to inosine in tRNA-Ala.</text>
</comment>
<protein>
    <recommendedName>
        <fullName evidence="9">tRNA-specific adenosine deaminase 1</fullName>
        <ecNumber evidence="8">3.5.4.34</ecNumber>
    </recommendedName>
    <alternativeName>
        <fullName evidence="10">tRNA-specific adenosine-37 deaminase</fullName>
    </alternativeName>
</protein>
<name>A0A1D1V1V2_RAMVA</name>
<comment type="similarity">
    <text evidence="7">Belongs to the ADAT1 family.</text>
</comment>
<dbReference type="EC" id="3.5.4.34" evidence="8"/>
<feature type="region of interest" description="Disordered" evidence="12">
    <location>
        <begin position="199"/>
        <end position="234"/>
    </location>
</feature>
<dbReference type="GO" id="GO:0046872">
    <property type="term" value="F:metal ion binding"/>
    <property type="evidence" value="ECO:0007669"/>
    <property type="project" value="UniProtKB-KW"/>
</dbReference>
<dbReference type="OrthoDB" id="416253at2759"/>
<dbReference type="Pfam" id="PF02137">
    <property type="entry name" value="A_deamin"/>
    <property type="match status" value="1"/>
</dbReference>
<comment type="catalytic activity">
    <reaction evidence="11">
        <text>adenosine(37) in tRNA(Ala) + H2O + H(+) = inosine(37) in tRNA(Ala) + NH4(+)</text>
        <dbReference type="Rhea" id="RHEA:50968"/>
        <dbReference type="Rhea" id="RHEA-COMP:12855"/>
        <dbReference type="Rhea" id="RHEA-COMP:12856"/>
        <dbReference type="ChEBI" id="CHEBI:15377"/>
        <dbReference type="ChEBI" id="CHEBI:15378"/>
        <dbReference type="ChEBI" id="CHEBI:28938"/>
        <dbReference type="ChEBI" id="CHEBI:74411"/>
        <dbReference type="ChEBI" id="CHEBI:82852"/>
        <dbReference type="EC" id="3.5.4.34"/>
    </reaction>
</comment>
<evidence type="ECO:0000259" key="13">
    <source>
        <dbReference type="PROSITE" id="PS50141"/>
    </source>
</evidence>
<keyword evidence="1" id="KW-0819">tRNA processing</keyword>
<gene>
    <name evidence="14" type="primary">RvY_04519</name>
    <name evidence="14" type="synonym">RvY_04519.1</name>
    <name evidence="14" type="ORF">RvY_04519-1</name>
</gene>
<evidence type="ECO:0000256" key="8">
    <source>
        <dbReference type="ARBA" id="ARBA00038940"/>
    </source>
</evidence>
<keyword evidence="3" id="KW-0378">Hydrolase</keyword>
<evidence type="ECO:0000256" key="1">
    <source>
        <dbReference type="ARBA" id="ARBA00022694"/>
    </source>
</evidence>
<evidence type="ECO:0000256" key="3">
    <source>
        <dbReference type="ARBA" id="ARBA00022801"/>
    </source>
</evidence>
<dbReference type="AlphaFoldDB" id="A0A1D1V1V2"/>
<dbReference type="SMART" id="SM00552">
    <property type="entry name" value="ADEAMc"/>
    <property type="match status" value="1"/>
</dbReference>
<dbReference type="STRING" id="947166.A0A1D1V1V2"/>
<proteinExistence type="inferred from homology"/>
<dbReference type="EMBL" id="BDGG01000002">
    <property type="protein sequence ID" value="GAU92438.1"/>
    <property type="molecule type" value="Genomic_DNA"/>
</dbReference>
<organism evidence="14 15">
    <name type="scientific">Ramazzottius varieornatus</name>
    <name type="common">Water bear</name>
    <name type="synonym">Tardigrade</name>
    <dbReference type="NCBI Taxonomy" id="947166"/>
    <lineage>
        <taxon>Eukaryota</taxon>
        <taxon>Metazoa</taxon>
        <taxon>Ecdysozoa</taxon>
        <taxon>Tardigrada</taxon>
        <taxon>Eutardigrada</taxon>
        <taxon>Parachela</taxon>
        <taxon>Hypsibioidea</taxon>
        <taxon>Ramazzottiidae</taxon>
        <taxon>Ramazzottius</taxon>
    </lineage>
</organism>
<dbReference type="Proteomes" id="UP000186922">
    <property type="component" value="Unassembled WGS sequence"/>
</dbReference>
<evidence type="ECO:0000256" key="7">
    <source>
        <dbReference type="ARBA" id="ARBA00038326"/>
    </source>
</evidence>
<dbReference type="GO" id="GO:0043829">
    <property type="term" value="F:tRNA-specific adenosine-37 deaminase activity"/>
    <property type="evidence" value="ECO:0007669"/>
    <property type="project" value="UniProtKB-EC"/>
</dbReference>
<dbReference type="GO" id="GO:0003723">
    <property type="term" value="F:RNA binding"/>
    <property type="evidence" value="ECO:0007669"/>
    <property type="project" value="InterPro"/>
</dbReference>
<comment type="cofactor">
    <cofactor evidence="5">
        <name>1D-myo-inositol hexakisphosphate</name>
        <dbReference type="ChEBI" id="CHEBI:58130"/>
    </cofactor>
</comment>
<evidence type="ECO:0000256" key="5">
    <source>
        <dbReference type="ARBA" id="ARBA00037026"/>
    </source>
</evidence>
<keyword evidence="2" id="KW-0479">Metal-binding</keyword>
<evidence type="ECO:0000256" key="4">
    <source>
        <dbReference type="ARBA" id="ARBA00022833"/>
    </source>
</evidence>
<comment type="caution">
    <text evidence="14">The sequence shown here is derived from an EMBL/GenBank/DDBJ whole genome shotgun (WGS) entry which is preliminary data.</text>
</comment>
<keyword evidence="4" id="KW-0862">Zinc</keyword>
<sequence length="507" mass="56823">MTDQSLLTADRLVQTAFDFCETKLSQNRTLRLAADEWTNFAAVVLSCRAPLLAGDSAACQIFQEDETRNETSPASPDLDSCARPEVETTDCEKSCNKAFITVVSFATGTRCLGQSRLSSSGDVVNDSHAEVLARRGFLRFLYAEVSKAFSEESEILEALSGGRRRFRLKADVKCHMVISHTPCGDASIFPVTDEDRVVNRKRKNVQNSQSERTKRKKHENSKSEDGILSDDLPKEDVHRTGAKCVPEGSQDSREEGTGYHAIGALRTKPGRGDRTLSMSCSDKILKWNHLGVQGALLSRLVEPVYLDSILFGKCPFDCDGVRRSLVKRGVENFSEKDSSSFRRKEPHIEQSRVLFPCGKHEADLAETVKRPCPKSVVWYQTDDGGCLEVLVDGRKQGTSKNNISSPKTRSMVCKKELFRCFQDVLLKISKDEDNALSFTSQETVNKPHMYDEAKRKANAAYFLYREKFMDSFPGWTTKPKYHFLVEDILEKSFASTKIVTDGMKPSQ</sequence>
<evidence type="ECO:0000256" key="10">
    <source>
        <dbReference type="ARBA" id="ARBA00041760"/>
    </source>
</evidence>
<reference evidence="14 15" key="1">
    <citation type="journal article" date="2016" name="Nat. Commun.">
        <title>Extremotolerant tardigrade genome and improved radiotolerance of human cultured cells by tardigrade-unique protein.</title>
        <authorList>
            <person name="Hashimoto T."/>
            <person name="Horikawa D.D."/>
            <person name="Saito Y."/>
            <person name="Kuwahara H."/>
            <person name="Kozuka-Hata H."/>
            <person name="Shin-I T."/>
            <person name="Minakuchi Y."/>
            <person name="Ohishi K."/>
            <person name="Motoyama A."/>
            <person name="Aizu T."/>
            <person name="Enomoto A."/>
            <person name="Kondo K."/>
            <person name="Tanaka S."/>
            <person name="Hara Y."/>
            <person name="Koshikawa S."/>
            <person name="Sagara H."/>
            <person name="Miura T."/>
            <person name="Yokobori S."/>
            <person name="Miyagawa K."/>
            <person name="Suzuki Y."/>
            <person name="Kubo T."/>
            <person name="Oyama M."/>
            <person name="Kohara Y."/>
            <person name="Fujiyama A."/>
            <person name="Arakawa K."/>
            <person name="Katayama T."/>
            <person name="Toyoda A."/>
            <person name="Kunieda T."/>
        </authorList>
    </citation>
    <scope>NUCLEOTIDE SEQUENCE [LARGE SCALE GENOMIC DNA]</scope>
    <source>
        <strain evidence="14 15">YOKOZUNA-1</strain>
    </source>
</reference>
<dbReference type="PANTHER" id="PTHR46516:SF1">
    <property type="entry name" value="TRNA-SPECIFIC ADENOSINE DEAMINASE 1"/>
    <property type="match status" value="1"/>
</dbReference>
<accession>A0A1D1V1V2</accession>
<evidence type="ECO:0000256" key="12">
    <source>
        <dbReference type="SAM" id="MobiDB-lite"/>
    </source>
</evidence>
<evidence type="ECO:0000256" key="11">
    <source>
        <dbReference type="ARBA" id="ARBA00047635"/>
    </source>
</evidence>
<feature type="domain" description="A to I editase" evidence="13">
    <location>
        <begin position="104"/>
        <end position="454"/>
    </location>
</feature>
<evidence type="ECO:0000256" key="6">
    <source>
        <dbReference type="ARBA" id="ARBA00037784"/>
    </source>
</evidence>
<dbReference type="InterPro" id="IPR002466">
    <property type="entry name" value="A_deamin"/>
</dbReference>
<keyword evidence="15" id="KW-1185">Reference proteome</keyword>
<evidence type="ECO:0000256" key="2">
    <source>
        <dbReference type="ARBA" id="ARBA00022723"/>
    </source>
</evidence>
<feature type="compositionally biased region" description="Basic and acidic residues" evidence="12">
    <location>
        <begin position="220"/>
        <end position="234"/>
    </location>
</feature>
<dbReference type="GO" id="GO:0008033">
    <property type="term" value="P:tRNA processing"/>
    <property type="evidence" value="ECO:0007669"/>
    <property type="project" value="UniProtKB-KW"/>
</dbReference>
<evidence type="ECO:0000256" key="9">
    <source>
        <dbReference type="ARBA" id="ARBA00040502"/>
    </source>
</evidence>